<dbReference type="Pfam" id="PF15928">
    <property type="entry name" value="DUF4746"/>
    <property type="match status" value="1"/>
</dbReference>
<feature type="domain" description="DUF4746" evidence="2">
    <location>
        <begin position="91"/>
        <end position="238"/>
    </location>
</feature>
<name>A0AAW1TYS0_9CUCU</name>
<accession>A0AAW1TYS0</accession>
<reference evidence="3 4" key="1">
    <citation type="submission" date="2023-03" db="EMBL/GenBank/DDBJ databases">
        <title>Genome insight into feeding habits of ladybird beetles.</title>
        <authorList>
            <person name="Li H.-S."/>
            <person name="Huang Y.-H."/>
            <person name="Pang H."/>
        </authorList>
    </citation>
    <scope>NUCLEOTIDE SEQUENCE [LARGE SCALE GENOMIC DNA]</scope>
    <source>
        <strain evidence="3">SYSU_2023b</strain>
        <tissue evidence="3">Whole body</tissue>
    </source>
</reference>
<feature type="compositionally biased region" description="Acidic residues" evidence="1">
    <location>
        <begin position="286"/>
        <end position="319"/>
    </location>
</feature>
<evidence type="ECO:0000313" key="3">
    <source>
        <dbReference type="EMBL" id="KAK9872264.1"/>
    </source>
</evidence>
<sequence length="331" mass="38429">MNLQVTLTRDIMEEIMYFSDMRVEDFNFEENPKKPIMGLTLKRSSENLPRDVIDDIVLQVVYGNSRRHPGDENSPSQRFLRTDPDGRKFIGLWAPPNTRCKALALKLLFPSLSKAYKLPEVKHIPLHVAMAFDAFKTNDLMKLHKEYPSAIIRYGFFDSDQPTEARLIAKTMEDFDARLMPTTYEEKIIFQISKEHEECFKLFMEQCPSYRSADVEIGEQDCRILFPPGYDAPPKEENVIIKKSKRKKAKIIHQVTVNQDGEEVIETMVTDKITTESAEEDKREDKEDDGEENDNEEEEEYEEDDEDDLNVDEAEEINIEAEKATSPMQEV</sequence>
<evidence type="ECO:0000256" key="1">
    <source>
        <dbReference type="SAM" id="MobiDB-lite"/>
    </source>
</evidence>
<evidence type="ECO:0000313" key="4">
    <source>
        <dbReference type="Proteomes" id="UP001431783"/>
    </source>
</evidence>
<feature type="region of interest" description="Disordered" evidence="1">
    <location>
        <begin position="269"/>
        <end position="331"/>
    </location>
</feature>
<gene>
    <name evidence="3" type="ORF">WA026_017065</name>
</gene>
<keyword evidence="4" id="KW-1185">Reference proteome</keyword>
<evidence type="ECO:0000259" key="2">
    <source>
        <dbReference type="Pfam" id="PF15928"/>
    </source>
</evidence>
<comment type="caution">
    <text evidence="3">The sequence shown here is derived from an EMBL/GenBank/DDBJ whole genome shotgun (WGS) entry which is preliminary data.</text>
</comment>
<dbReference type="EMBL" id="JARQZJ010000010">
    <property type="protein sequence ID" value="KAK9872264.1"/>
    <property type="molecule type" value="Genomic_DNA"/>
</dbReference>
<organism evidence="3 4">
    <name type="scientific">Henosepilachna vigintioctopunctata</name>
    <dbReference type="NCBI Taxonomy" id="420089"/>
    <lineage>
        <taxon>Eukaryota</taxon>
        <taxon>Metazoa</taxon>
        <taxon>Ecdysozoa</taxon>
        <taxon>Arthropoda</taxon>
        <taxon>Hexapoda</taxon>
        <taxon>Insecta</taxon>
        <taxon>Pterygota</taxon>
        <taxon>Neoptera</taxon>
        <taxon>Endopterygota</taxon>
        <taxon>Coleoptera</taxon>
        <taxon>Polyphaga</taxon>
        <taxon>Cucujiformia</taxon>
        <taxon>Coccinelloidea</taxon>
        <taxon>Coccinellidae</taxon>
        <taxon>Epilachninae</taxon>
        <taxon>Epilachnini</taxon>
        <taxon>Henosepilachna</taxon>
    </lineage>
</organism>
<proteinExistence type="predicted"/>
<protein>
    <recommendedName>
        <fullName evidence="2">DUF4746 domain-containing protein</fullName>
    </recommendedName>
</protein>
<dbReference type="InterPro" id="IPR031827">
    <property type="entry name" value="DUF4746"/>
</dbReference>
<dbReference type="Proteomes" id="UP001431783">
    <property type="component" value="Unassembled WGS sequence"/>
</dbReference>
<dbReference type="AlphaFoldDB" id="A0AAW1TYS0"/>